<gene>
    <name evidence="2" type="ORF">FOL47_001443</name>
</gene>
<keyword evidence="3" id="KW-1185">Reference proteome</keyword>
<dbReference type="PANTHER" id="PTHR38899:SF1">
    <property type="entry name" value="PROTEIN KINASE"/>
    <property type="match status" value="1"/>
</dbReference>
<sequence>MSAAEVGRTTTSSDESTSEEGLSEPPIRSDRSLFIFDWDDTLFPTSAFIEQTRNVDGYDEEALKSCLDITEKLLREAIAMSLDNKIYIVTAAHPAWVFKCAKRSSPGILSLIDGTNPKVEVKSTTGLASKARSMVQMAVKHRKSDEMHTVSLVLTGNSRCDLNPARLLSKVVPRSYVKCVKMKSVPTVDDLCRQLSKLYSVLPRIVSEQSHKTYVMCPEEARALMIKRSTANVKGIIYSKLAQSAPEDILRELPGQSRSEDVVYISWVEVDDGWRNKRVASRMFAKALKAVCDHDVAIELLVKDTTEMAASNSSVLEGPYK</sequence>
<evidence type="ECO:0000256" key="1">
    <source>
        <dbReference type="SAM" id="MobiDB-lite"/>
    </source>
</evidence>
<dbReference type="OrthoDB" id="10484733at2759"/>
<evidence type="ECO:0000313" key="2">
    <source>
        <dbReference type="EMBL" id="KAF4671571.1"/>
    </source>
</evidence>
<dbReference type="PANTHER" id="PTHR38899">
    <property type="entry name" value="DOMAIN OOKINETE PROTEIN, PUTATIVE-RELATED"/>
    <property type="match status" value="1"/>
</dbReference>
<dbReference type="EMBL" id="JAAPAO010000134">
    <property type="protein sequence ID" value="KAF4671571.1"/>
    <property type="molecule type" value="Genomic_DNA"/>
</dbReference>
<evidence type="ECO:0000313" key="3">
    <source>
        <dbReference type="Proteomes" id="UP000591131"/>
    </source>
</evidence>
<dbReference type="Proteomes" id="UP000591131">
    <property type="component" value="Unassembled WGS sequence"/>
</dbReference>
<accession>A0A7J6MKP6</accession>
<organism evidence="2 3">
    <name type="scientific">Perkinsus chesapeaki</name>
    <name type="common">Clam parasite</name>
    <name type="synonym">Perkinsus andrewsi</name>
    <dbReference type="NCBI Taxonomy" id="330153"/>
    <lineage>
        <taxon>Eukaryota</taxon>
        <taxon>Sar</taxon>
        <taxon>Alveolata</taxon>
        <taxon>Perkinsozoa</taxon>
        <taxon>Perkinsea</taxon>
        <taxon>Perkinsida</taxon>
        <taxon>Perkinsidae</taxon>
        <taxon>Perkinsus</taxon>
    </lineage>
</organism>
<feature type="region of interest" description="Disordered" evidence="1">
    <location>
        <begin position="1"/>
        <end position="26"/>
    </location>
</feature>
<dbReference type="AlphaFoldDB" id="A0A7J6MKP6"/>
<name>A0A7J6MKP6_PERCH</name>
<proteinExistence type="predicted"/>
<reference evidence="2 3" key="1">
    <citation type="submission" date="2020-04" db="EMBL/GenBank/DDBJ databases">
        <title>Perkinsus chesapeaki whole genome sequence.</title>
        <authorList>
            <person name="Bogema D.R."/>
        </authorList>
    </citation>
    <scope>NUCLEOTIDE SEQUENCE [LARGE SCALE GENOMIC DNA]</scope>
    <source>
        <strain evidence="2">ATCC PRA-425</strain>
    </source>
</reference>
<protein>
    <submittedName>
        <fullName evidence="2">Uncharacterized protein</fullName>
    </submittedName>
</protein>
<comment type="caution">
    <text evidence="2">The sequence shown here is derived from an EMBL/GenBank/DDBJ whole genome shotgun (WGS) entry which is preliminary data.</text>
</comment>